<dbReference type="InterPro" id="IPR036870">
    <property type="entry name" value="Ribosomal_bS18_sf"/>
</dbReference>
<sequence>MMSKVVSLSRVSIGRGIACRSISLSAVSPVKKITETTTGSTTIVEATDVPLSSAPKAEVADKPHSCALCRYPVKIKYTDVLILEQLMREDGTVLPKQLTGLCTRQQLRLERCVMQAHWSGLFPDRTIPDFDRSGYKRFNRYWDNDIDMYRTQLKEKPGIWFYVNQYNPRGSLFKPAKKAESAKSD</sequence>
<dbReference type="InterPro" id="IPR001648">
    <property type="entry name" value="Ribosomal_bS18"/>
</dbReference>
<dbReference type="GO" id="GO:0070181">
    <property type="term" value="F:small ribosomal subunit rRNA binding"/>
    <property type="evidence" value="ECO:0007669"/>
    <property type="project" value="TreeGrafter"/>
</dbReference>
<evidence type="ECO:0000313" key="4">
    <source>
        <dbReference type="WBParaSite" id="Pan_g10892.t1"/>
    </source>
</evidence>
<evidence type="ECO:0000256" key="1">
    <source>
        <dbReference type="ARBA" id="ARBA00022980"/>
    </source>
</evidence>
<name>A0A7E4UNK6_PANRE</name>
<evidence type="ECO:0000313" key="3">
    <source>
        <dbReference type="Proteomes" id="UP000492821"/>
    </source>
</evidence>
<dbReference type="GO" id="GO:0032543">
    <property type="term" value="P:mitochondrial translation"/>
    <property type="evidence" value="ECO:0007669"/>
    <property type="project" value="TreeGrafter"/>
</dbReference>
<keyword evidence="1" id="KW-0689">Ribosomal protein</keyword>
<dbReference type="Gene3D" id="4.10.640.10">
    <property type="entry name" value="Ribosomal protein S18"/>
    <property type="match status" value="1"/>
</dbReference>
<dbReference type="Proteomes" id="UP000492821">
    <property type="component" value="Unassembled WGS sequence"/>
</dbReference>
<dbReference type="GO" id="GO:0003735">
    <property type="term" value="F:structural constituent of ribosome"/>
    <property type="evidence" value="ECO:0007669"/>
    <property type="project" value="InterPro"/>
</dbReference>
<dbReference type="PANTHER" id="PTHR13479">
    <property type="entry name" value="30S RIBOSOMAL PROTEIN S18"/>
    <property type="match status" value="1"/>
</dbReference>
<dbReference type="WBParaSite" id="Pan_g10892.t1">
    <property type="protein sequence ID" value="Pan_g10892.t1"/>
    <property type="gene ID" value="Pan_g10892"/>
</dbReference>
<proteinExistence type="predicted"/>
<reference evidence="3" key="1">
    <citation type="journal article" date="2013" name="Genetics">
        <title>The draft genome and transcriptome of Panagrellus redivivus are shaped by the harsh demands of a free-living lifestyle.</title>
        <authorList>
            <person name="Srinivasan J."/>
            <person name="Dillman A.R."/>
            <person name="Macchietto M.G."/>
            <person name="Heikkinen L."/>
            <person name="Lakso M."/>
            <person name="Fracchia K.M."/>
            <person name="Antoshechkin I."/>
            <person name="Mortazavi A."/>
            <person name="Wong G."/>
            <person name="Sternberg P.W."/>
        </authorList>
    </citation>
    <scope>NUCLEOTIDE SEQUENCE [LARGE SCALE GENOMIC DNA]</scope>
    <source>
        <strain evidence="3">MT8872</strain>
    </source>
</reference>
<dbReference type="GO" id="GO:0005763">
    <property type="term" value="C:mitochondrial small ribosomal subunit"/>
    <property type="evidence" value="ECO:0007669"/>
    <property type="project" value="TreeGrafter"/>
</dbReference>
<dbReference type="PANTHER" id="PTHR13479:SF66">
    <property type="entry name" value="LARGE RIBOSOMAL SUBUNIT PROTEIN ML66"/>
    <property type="match status" value="1"/>
</dbReference>
<evidence type="ECO:0000256" key="2">
    <source>
        <dbReference type="ARBA" id="ARBA00023274"/>
    </source>
</evidence>
<dbReference type="SUPFAM" id="SSF46911">
    <property type="entry name" value="Ribosomal protein S18"/>
    <property type="match status" value="1"/>
</dbReference>
<dbReference type="Pfam" id="PF01084">
    <property type="entry name" value="Ribosomal_S18"/>
    <property type="match status" value="1"/>
</dbReference>
<keyword evidence="3" id="KW-1185">Reference proteome</keyword>
<keyword evidence="2" id="KW-0687">Ribonucleoprotein</keyword>
<organism evidence="3 4">
    <name type="scientific">Panagrellus redivivus</name>
    <name type="common">Microworm</name>
    <dbReference type="NCBI Taxonomy" id="6233"/>
    <lineage>
        <taxon>Eukaryota</taxon>
        <taxon>Metazoa</taxon>
        <taxon>Ecdysozoa</taxon>
        <taxon>Nematoda</taxon>
        <taxon>Chromadorea</taxon>
        <taxon>Rhabditida</taxon>
        <taxon>Tylenchina</taxon>
        <taxon>Panagrolaimomorpha</taxon>
        <taxon>Panagrolaimoidea</taxon>
        <taxon>Panagrolaimidae</taxon>
        <taxon>Panagrellus</taxon>
    </lineage>
</organism>
<dbReference type="AlphaFoldDB" id="A0A7E4UNK6"/>
<reference evidence="4" key="2">
    <citation type="submission" date="2020-10" db="UniProtKB">
        <authorList>
            <consortium name="WormBaseParasite"/>
        </authorList>
    </citation>
    <scope>IDENTIFICATION</scope>
</reference>
<accession>A0A7E4UNK6</accession>
<protein>
    <submittedName>
        <fullName evidence="4">28S ribosomal protein S18a, mitochondrial</fullName>
    </submittedName>
</protein>